<evidence type="ECO:0000313" key="2">
    <source>
        <dbReference type="EMBL" id="OHA58991.1"/>
    </source>
</evidence>
<dbReference type="InterPro" id="IPR046548">
    <property type="entry name" value="DUF6804"/>
</dbReference>
<keyword evidence="1" id="KW-0812">Transmembrane</keyword>
<evidence type="ECO:0000313" key="3">
    <source>
        <dbReference type="Proteomes" id="UP000177043"/>
    </source>
</evidence>
<dbReference type="Pfam" id="PF20619">
    <property type="entry name" value="DUF6804"/>
    <property type="match status" value="1"/>
</dbReference>
<accession>A0A1G2QG93</accession>
<evidence type="ECO:0000256" key="1">
    <source>
        <dbReference type="SAM" id="Phobius"/>
    </source>
</evidence>
<keyword evidence="1" id="KW-1133">Transmembrane helix</keyword>
<feature type="transmembrane region" description="Helical" evidence="1">
    <location>
        <begin position="38"/>
        <end position="57"/>
    </location>
</feature>
<reference evidence="2 3" key="1">
    <citation type="journal article" date="2016" name="Nat. Commun.">
        <title>Thousands of microbial genomes shed light on interconnected biogeochemical processes in an aquifer system.</title>
        <authorList>
            <person name="Anantharaman K."/>
            <person name="Brown C.T."/>
            <person name="Hug L.A."/>
            <person name="Sharon I."/>
            <person name="Castelle C.J."/>
            <person name="Probst A.J."/>
            <person name="Thomas B.C."/>
            <person name="Singh A."/>
            <person name="Wilkins M.J."/>
            <person name="Karaoz U."/>
            <person name="Brodie E.L."/>
            <person name="Williams K.H."/>
            <person name="Hubbard S.S."/>
            <person name="Banfield J.F."/>
        </authorList>
    </citation>
    <scope>NUCLEOTIDE SEQUENCE [LARGE SCALE GENOMIC DNA]</scope>
</reference>
<dbReference type="STRING" id="1802438.A2571_00315"/>
<feature type="transmembrane region" description="Helical" evidence="1">
    <location>
        <begin position="63"/>
        <end position="81"/>
    </location>
</feature>
<sequence>MLLLAVPSIWPYGYYQVLRWVVSLTGVINAHRAYKENLVGWSVIMIILAIIFNPISAVTFAKGTWVIIDVIAAILFLILSAKFRTN</sequence>
<name>A0A1G2QG93_9BACT</name>
<dbReference type="Proteomes" id="UP000177043">
    <property type="component" value="Unassembled WGS sequence"/>
</dbReference>
<dbReference type="AlphaFoldDB" id="A0A1G2QG93"/>
<organism evidence="2 3">
    <name type="scientific">Candidatus Vogelbacteria bacterium RIFOXYD1_FULL_44_32</name>
    <dbReference type="NCBI Taxonomy" id="1802438"/>
    <lineage>
        <taxon>Bacteria</taxon>
        <taxon>Candidatus Vogeliibacteriota</taxon>
    </lineage>
</organism>
<comment type="caution">
    <text evidence="2">The sequence shown here is derived from an EMBL/GenBank/DDBJ whole genome shotgun (WGS) entry which is preliminary data.</text>
</comment>
<protein>
    <submittedName>
        <fullName evidence="2">Uncharacterized protein</fullName>
    </submittedName>
</protein>
<gene>
    <name evidence="2" type="ORF">A2571_00315</name>
</gene>
<proteinExistence type="predicted"/>
<keyword evidence="1" id="KW-0472">Membrane</keyword>
<dbReference type="EMBL" id="MHTJ01000002">
    <property type="protein sequence ID" value="OHA58991.1"/>
    <property type="molecule type" value="Genomic_DNA"/>
</dbReference>